<comment type="similarity">
    <text evidence="3">Belongs to the aldehyde dehydrogenase family.</text>
</comment>
<dbReference type="InterPro" id="IPR016163">
    <property type="entry name" value="Ald_DH_C"/>
</dbReference>
<dbReference type="AlphaFoldDB" id="A0A8E0QS51"/>
<dbReference type="EMBL" id="BBXM02000003">
    <property type="protein sequence ID" value="GIC87803.1"/>
    <property type="molecule type" value="Genomic_DNA"/>
</dbReference>
<keyword evidence="1 3" id="KW-0560">Oxidoreductase</keyword>
<protein>
    <recommendedName>
        <fullName evidence="4">Aldehyde dehydrogenase domain-containing protein</fullName>
    </recommendedName>
</protein>
<comment type="caution">
    <text evidence="5">The sequence shown here is derived from an EMBL/GenBank/DDBJ whole genome shotgun (WGS) entry which is preliminary data.</text>
</comment>
<dbReference type="InterPro" id="IPR029510">
    <property type="entry name" value="Ald_DH_CS_GLU"/>
</dbReference>
<dbReference type="InterPro" id="IPR016161">
    <property type="entry name" value="Ald_DH/histidinol_DH"/>
</dbReference>
<dbReference type="RefSeq" id="XP_043145069.1">
    <property type="nucleotide sequence ID" value="XM_043289134.1"/>
</dbReference>
<dbReference type="Pfam" id="PF00171">
    <property type="entry name" value="Aldedh"/>
    <property type="match status" value="1"/>
</dbReference>
<evidence type="ECO:0000256" key="3">
    <source>
        <dbReference type="RuleBase" id="RU003345"/>
    </source>
</evidence>
<dbReference type="SUPFAM" id="SSF53720">
    <property type="entry name" value="ALDH-like"/>
    <property type="match status" value="1"/>
</dbReference>
<dbReference type="InterPro" id="IPR016162">
    <property type="entry name" value="Ald_DH_N"/>
</dbReference>
<dbReference type="InterPro" id="IPR050740">
    <property type="entry name" value="Aldehyde_DH_Superfamily"/>
</dbReference>
<proteinExistence type="inferred from homology"/>
<evidence type="ECO:0000313" key="5">
    <source>
        <dbReference type="EMBL" id="GIC87803.1"/>
    </source>
</evidence>
<dbReference type="GO" id="GO:0004777">
    <property type="term" value="F:succinate-semialdehyde dehydrogenase (NAD+) activity"/>
    <property type="evidence" value="ECO:0007669"/>
    <property type="project" value="TreeGrafter"/>
</dbReference>
<dbReference type="Gene3D" id="3.40.309.10">
    <property type="entry name" value="Aldehyde Dehydrogenase, Chain A, domain 2"/>
    <property type="match status" value="1"/>
</dbReference>
<sequence>MSSIPLIIDGRDVLSPLQGTVVNAYAQGPVVYQGATKELALQAAQSSAQAFATWSKTTPIERRTLLFKLAEVLRSRAEEVKRLCDREIHCGPVWAEIITNDAIGLIEEYGALTTSTATGSLPFIQHGHGLVLTEPLGVVLGIAPWNAPIILGLRAVVAPIAAGNVAILKASRCPPNDADREIGSELSPQTHYLIASLFREAGFPPGVLNFLLHRPEDAPAIFDVLINHPAIKKCNFTGSTQVGRIIASQAALALKPVLLELGGKNFTVVLDDADLDLAAREITKGAFLNNGQICMSTDKVLVTTAVAPALEAKILAILHDIETTSVLISPAAKDKVEMLVTDARDKGAQIHTPPRANDASPRSFPPTVVTGLTPEMKLYEIESFGPVVGIVAVETEEQIIAIIEAAKYGLSSSIISRNHYRALELADSIKAGAVHINSMTVHDEPTLPHGGYGDSGWGRFGARWGLEEFVQAKVVTLHP</sequence>
<reference evidence="5" key="1">
    <citation type="journal article" date="2015" name="Genome Announc.">
        <title>Draft Genome Sequence of the Pathogenic Filamentous Fungus Aspergillus udagawae Strain IFM 46973T.</title>
        <authorList>
            <person name="Kusuya Y."/>
            <person name="Takahashi-Nakaguchi A."/>
            <person name="Takahashi H."/>
            <person name="Yaguchi T."/>
        </authorList>
    </citation>
    <scope>NUCLEOTIDE SEQUENCE</scope>
    <source>
        <strain evidence="5">IFM 46973</strain>
    </source>
</reference>
<organism evidence="5 6">
    <name type="scientific">Aspergillus udagawae</name>
    <dbReference type="NCBI Taxonomy" id="91492"/>
    <lineage>
        <taxon>Eukaryota</taxon>
        <taxon>Fungi</taxon>
        <taxon>Dikarya</taxon>
        <taxon>Ascomycota</taxon>
        <taxon>Pezizomycotina</taxon>
        <taxon>Eurotiomycetes</taxon>
        <taxon>Eurotiomycetidae</taxon>
        <taxon>Eurotiales</taxon>
        <taxon>Aspergillaceae</taxon>
        <taxon>Aspergillus</taxon>
        <taxon>Aspergillus subgen. Fumigati</taxon>
    </lineage>
</organism>
<dbReference type="Proteomes" id="UP000036893">
    <property type="component" value="Unassembled WGS sequence"/>
</dbReference>
<dbReference type="GeneID" id="66991670"/>
<evidence type="ECO:0000313" key="6">
    <source>
        <dbReference type="Proteomes" id="UP000036893"/>
    </source>
</evidence>
<accession>A0A8E0QS51</accession>
<evidence type="ECO:0000256" key="1">
    <source>
        <dbReference type="ARBA" id="ARBA00023002"/>
    </source>
</evidence>
<feature type="domain" description="Aldehyde dehydrogenase" evidence="4">
    <location>
        <begin position="32"/>
        <end position="475"/>
    </location>
</feature>
<dbReference type="Gene3D" id="3.40.605.10">
    <property type="entry name" value="Aldehyde Dehydrogenase, Chain A, domain 1"/>
    <property type="match status" value="1"/>
</dbReference>
<dbReference type="PANTHER" id="PTHR43353:SF6">
    <property type="entry name" value="CYTOPLASMIC ALDEHYDE DEHYDROGENASE (EUROFUNG)"/>
    <property type="match status" value="1"/>
</dbReference>
<dbReference type="InterPro" id="IPR015590">
    <property type="entry name" value="Aldehyde_DH_dom"/>
</dbReference>
<gene>
    <name evidence="5" type="ORF">Aud_004194</name>
</gene>
<evidence type="ECO:0000256" key="2">
    <source>
        <dbReference type="PROSITE-ProRule" id="PRU10007"/>
    </source>
</evidence>
<name>A0A8E0QS51_9EURO</name>
<reference evidence="5" key="2">
    <citation type="submission" date="2021-01" db="EMBL/GenBank/DDBJ databases">
        <title>Pan-genome distribution and transcriptional activeness of fungal secondary metabolism genes in Aspergillus section Fumigati.</title>
        <authorList>
            <person name="Takahashi H."/>
            <person name="Umemura M."/>
            <person name="Ninomiya A."/>
            <person name="Kusuya Y."/>
            <person name="Urayama S."/>
            <person name="Shimizu M."/>
            <person name="Watanabe A."/>
            <person name="Kamei K."/>
            <person name="Yaguchi T."/>
            <person name="Hagiwara D."/>
        </authorList>
    </citation>
    <scope>NUCLEOTIDE SEQUENCE</scope>
    <source>
        <strain evidence="5">IFM 46973</strain>
    </source>
</reference>
<dbReference type="GO" id="GO:0009450">
    <property type="term" value="P:gamma-aminobutyric acid catabolic process"/>
    <property type="evidence" value="ECO:0007669"/>
    <property type="project" value="TreeGrafter"/>
</dbReference>
<evidence type="ECO:0000259" key="4">
    <source>
        <dbReference type="Pfam" id="PF00171"/>
    </source>
</evidence>
<feature type="active site" evidence="2">
    <location>
        <position position="260"/>
    </location>
</feature>
<dbReference type="PANTHER" id="PTHR43353">
    <property type="entry name" value="SUCCINATE-SEMIALDEHYDE DEHYDROGENASE, MITOCHONDRIAL"/>
    <property type="match status" value="1"/>
</dbReference>
<dbReference type="PROSITE" id="PS00687">
    <property type="entry name" value="ALDEHYDE_DEHYDR_GLU"/>
    <property type="match status" value="1"/>
</dbReference>